<dbReference type="SMART" id="SM00987">
    <property type="entry name" value="UreE_C"/>
    <property type="match status" value="1"/>
</dbReference>
<keyword evidence="7" id="KW-0227">DNA damage</keyword>
<dbReference type="GO" id="GO:0006281">
    <property type="term" value="P:DNA repair"/>
    <property type="evidence" value="ECO:0007669"/>
    <property type="project" value="UniProtKB-KW"/>
</dbReference>
<evidence type="ECO:0000259" key="13">
    <source>
        <dbReference type="SMART" id="SM00986"/>
    </source>
</evidence>
<evidence type="ECO:0000256" key="2">
    <source>
        <dbReference type="ARBA" id="ARBA00006521"/>
    </source>
</evidence>
<keyword evidence="8" id="KW-0378">Hydrolase</keyword>
<dbReference type="PANTHER" id="PTHR33693:SF1">
    <property type="entry name" value="TYPE-4 URACIL-DNA GLYCOSYLASE"/>
    <property type="match status" value="1"/>
</dbReference>
<dbReference type="GO" id="GO:0051539">
    <property type="term" value="F:4 iron, 4 sulfur cluster binding"/>
    <property type="evidence" value="ECO:0007669"/>
    <property type="project" value="UniProtKB-KW"/>
</dbReference>
<evidence type="ECO:0000256" key="3">
    <source>
        <dbReference type="ARBA" id="ARBA00012030"/>
    </source>
</evidence>
<accession>A0AA42W5U3</accession>
<dbReference type="InterPro" id="IPR005273">
    <property type="entry name" value="Ura-DNA_glyco_family4"/>
</dbReference>
<dbReference type="InterPro" id="IPR036895">
    <property type="entry name" value="Uracil-DNA_glycosylase-like_sf"/>
</dbReference>
<dbReference type="GO" id="GO:0004844">
    <property type="term" value="F:uracil DNA N-glycosylase activity"/>
    <property type="evidence" value="ECO:0007669"/>
    <property type="project" value="UniProtKB-EC"/>
</dbReference>
<dbReference type="RefSeq" id="WP_280025658.1">
    <property type="nucleotide sequence ID" value="NZ_JAOCKG010000001.1"/>
</dbReference>
<dbReference type="PANTHER" id="PTHR33693">
    <property type="entry name" value="TYPE-5 URACIL-DNA GLYCOSYLASE"/>
    <property type="match status" value="1"/>
</dbReference>
<reference evidence="14" key="1">
    <citation type="submission" date="2022-09" db="EMBL/GenBank/DDBJ databases">
        <title>Intensive care unit water sources are persistently colonized with multi-drug resistant bacteria and are the site of extensive horizontal gene transfer of antibiotic resistance genes.</title>
        <authorList>
            <person name="Diorio-Toth L."/>
        </authorList>
    </citation>
    <scope>NUCLEOTIDE SEQUENCE</scope>
    <source>
        <strain evidence="14">GD03676</strain>
    </source>
</reference>
<dbReference type="Proteomes" id="UP001161276">
    <property type="component" value="Unassembled WGS sequence"/>
</dbReference>
<gene>
    <name evidence="14" type="ORF">N5K24_01990</name>
</gene>
<dbReference type="EMBL" id="JAOCKG010000001">
    <property type="protein sequence ID" value="MDH2049154.1"/>
    <property type="molecule type" value="Genomic_DNA"/>
</dbReference>
<evidence type="ECO:0000313" key="15">
    <source>
        <dbReference type="Proteomes" id="UP001161276"/>
    </source>
</evidence>
<keyword evidence="10" id="KW-0411">Iron-sulfur</keyword>
<keyword evidence="11" id="KW-0234">DNA repair</keyword>
<name>A0AA42W5U3_9BURK</name>
<dbReference type="Pfam" id="PF03167">
    <property type="entry name" value="UDG"/>
    <property type="match status" value="1"/>
</dbReference>
<dbReference type="AlphaFoldDB" id="A0AA42W5U3"/>
<evidence type="ECO:0000256" key="5">
    <source>
        <dbReference type="ARBA" id="ARBA00022485"/>
    </source>
</evidence>
<keyword evidence="9" id="KW-0408">Iron</keyword>
<dbReference type="SUPFAM" id="SSF52141">
    <property type="entry name" value="Uracil-DNA glycosylase-like"/>
    <property type="match status" value="1"/>
</dbReference>
<proteinExistence type="inferred from homology"/>
<keyword evidence="5" id="KW-0004">4Fe-4S</keyword>
<evidence type="ECO:0000256" key="10">
    <source>
        <dbReference type="ARBA" id="ARBA00023014"/>
    </source>
</evidence>
<feature type="region of interest" description="Disordered" evidence="12">
    <location>
        <begin position="94"/>
        <end position="134"/>
    </location>
</feature>
<keyword evidence="6" id="KW-0479">Metal-binding</keyword>
<evidence type="ECO:0000256" key="4">
    <source>
        <dbReference type="ARBA" id="ARBA00019403"/>
    </source>
</evidence>
<organism evidence="14 15">
    <name type="scientific">Achromobacter marplatensis</name>
    <dbReference type="NCBI Taxonomy" id="470868"/>
    <lineage>
        <taxon>Bacteria</taxon>
        <taxon>Pseudomonadati</taxon>
        <taxon>Pseudomonadota</taxon>
        <taxon>Betaproteobacteria</taxon>
        <taxon>Burkholderiales</taxon>
        <taxon>Alcaligenaceae</taxon>
        <taxon>Achromobacter</taxon>
    </lineage>
</organism>
<evidence type="ECO:0000256" key="1">
    <source>
        <dbReference type="ARBA" id="ARBA00001400"/>
    </source>
</evidence>
<dbReference type="CDD" id="cd10030">
    <property type="entry name" value="UDG-F4_TTUDGA_SPO1dp_like"/>
    <property type="match status" value="1"/>
</dbReference>
<evidence type="ECO:0000256" key="9">
    <source>
        <dbReference type="ARBA" id="ARBA00023004"/>
    </source>
</evidence>
<sequence>MTVPIAAAKPVAPRVNPLQRIWLREIGMERLWMRPAPGAARPAVVSQAPVSEPVLAPGLAPAVVARDIAPAPVPPTVASPASAVPQAAAVSPAPAEATVPTTRSNGRPGIPASILNRTGPPPRPVPKAAEDEAVEAPRIPVAQAVKNATLDELREQVVACTACGLCDGRRHAVFGQGATPTRWLVVGEAPGEQEDRQGHPFVGRSGQLLDAMLAAVGMSRETDVFITNVIKCRPPGNRNPKPEEIAACSPYLMRQIALLKPERILVLGRFAAQTLLGTDATIGSLRGRVHALKTDEGAEIPVIVSYHPAYLLRSPSEKARAWQDLKLASRMV</sequence>
<dbReference type="InterPro" id="IPR005122">
    <property type="entry name" value="Uracil-DNA_glycosylase-like"/>
</dbReference>
<comment type="similarity">
    <text evidence="2">Belongs to the uracil-DNA glycosylase (UDG) superfamily. Type 4 (UDGa) family.</text>
</comment>
<dbReference type="NCBIfam" id="TIGR00758">
    <property type="entry name" value="UDG_fam4"/>
    <property type="match status" value="1"/>
</dbReference>
<evidence type="ECO:0000256" key="7">
    <source>
        <dbReference type="ARBA" id="ARBA00022763"/>
    </source>
</evidence>
<comment type="caution">
    <text evidence="14">The sequence shown here is derived from an EMBL/GenBank/DDBJ whole genome shotgun (WGS) entry which is preliminary data.</text>
</comment>
<dbReference type="Gene3D" id="3.40.470.10">
    <property type="entry name" value="Uracil-DNA glycosylase-like domain"/>
    <property type="match status" value="1"/>
</dbReference>
<evidence type="ECO:0000256" key="11">
    <source>
        <dbReference type="ARBA" id="ARBA00023204"/>
    </source>
</evidence>
<evidence type="ECO:0000313" key="14">
    <source>
        <dbReference type="EMBL" id="MDH2049154.1"/>
    </source>
</evidence>
<dbReference type="InterPro" id="IPR051536">
    <property type="entry name" value="UDG_Type-4/5"/>
</dbReference>
<evidence type="ECO:0000256" key="8">
    <source>
        <dbReference type="ARBA" id="ARBA00022801"/>
    </source>
</evidence>
<dbReference type="EC" id="3.2.2.27" evidence="3"/>
<dbReference type="GO" id="GO:0046872">
    <property type="term" value="F:metal ion binding"/>
    <property type="evidence" value="ECO:0007669"/>
    <property type="project" value="UniProtKB-KW"/>
</dbReference>
<protein>
    <recommendedName>
        <fullName evidence="4">Type-4 uracil-DNA glycosylase</fullName>
        <ecNumber evidence="3">3.2.2.27</ecNumber>
    </recommendedName>
</protein>
<evidence type="ECO:0000256" key="6">
    <source>
        <dbReference type="ARBA" id="ARBA00022723"/>
    </source>
</evidence>
<comment type="catalytic activity">
    <reaction evidence="1">
        <text>Hydrolyzes single-stranded DNA or mismatched double-stranded DNA and polynucleotides, releasing free uracil.</text>
        <dbReference type="EC" id="3.2.2.27"/>
    </reaction>
</comment>
<evidence type="ECO:0000256" key="12">
    <source>
        <dbReference type="SAM" id="MobiDB-lite"/>
    </source>
</evidence>
<dbReference type="SMART" id="SM00986">
    <property type="entry name" value="UDG"/>
    <property type="match status" value="1"/>
</dbReference>
<feature type="domain" description="Uracil-DNA glycosylase-like" evidence="13">
    <location>
        <begin position="174"/>
        <end position="326"/>
    </location>
</feature>